<proteinExistence type="predicted"/>
<gene>
    <name evidence="2" type="ORF">N7476_006071</name>
</gene>
<comment type="caution">
    <text evidence="2">The sequence shown here is derived from an EMBL/GenBank/DDBJ whole genome shotgun (WGS) entry which is preliminary data.</text>
</comment>
<sequence>MTGEKEREGKKTTHRVPADHESNSDPDPSSRERLIPNCKAPRDICSSDLTPSAIQSSASELFPDNVEYERLPVAEYAQLGKVFRGHPDDKRQQMRGLATSPLIGGRSAELGPQKYLPSRFCMA</sequence>
<feature type="compositionally biased region" description="Basic and acidic residues" evidence="1">
    <location>
        <begin position="1"/>
        <end position="34"/>
    </location>
</feature>
<keyword evidence="3" id="KW-1185">Reference proteome</keyword>
<dbReference type="EMBL" id="JAPZBO010000005">
    <property type="protein sequence ID" value="KAJ5315764.1"/>
    <property type="molecule type" value="Genomic_DNA"/>
</dbReference>
<accession>A0A9W9PWN7</accession>
<evidence type="ECO:0000313" key="3">
    <source>
        <dbReference type="Proteomes" id="UP001147746"/>
    </source>
</evidence>
<name>A0A9W9PWN7_9EURO</name>
<organism evidence="2 3">
    <name type="scientific">Penicillium atrosanguineum</name>
    <dbReference type="NCBI Taxonomy" id="1132637"/>
    <lineage>
        <taxon>Eukaryota</taxon>
        <taxon>Fungi</taxon>
        <taxon>Dikarya</taxon>
        <taxon>Ascomycota</taxon>
        <taxon>Pezizomycotina</taxon>
        <taxon>Eurotiomycetes</taxon>
        <taxon>Eurotiomycetidae</taxon>
        <taxon>Eurotiales</taxon>
        <taxon>Aspergillaceae</taxon>
        <taxon>Penicillium</taxon>
    </lineage>
</organism>
<protein>
    <submittedName>
        <fullName evidence="2">Uncharacterized protein</fullName>
    </submittedName>
</protein>
<dbReference type="AlphaFoldDB" id="A0A9W9PWN7"/>
<evidence type="ECO:0000313" key="2">
    <source>
        <dbReference type="EMBL" id="KAJ5315764.1"/>
    </source>
</evidence>
<dbReference type="Proteomes" id="UP001147746">
    <property type="component" value="Unassembled WGS sequence"/>
</dbReference>
<reference evidence="2" key="1">
    <citation type="submission" date="2022-12" db="EMBL/GenBank/DDBJ databases">
        <authorList>
            <person name="Petersen C."/>
        </authorList>
    </citation>
    <scope>NUCLEOTIDE SEQUENCE</scope>
    <source>
        <strain evidence="2">IBT 21472</strain>
    </source>
</reference>
<evidence type="ECO:0000256" key="1">
    <source>
        <dbReference type="SAM" id="MobiDB-lite"/>
    </source>
</evidence>
<reference evidence="2" key="2">
    <citation type="journal article" date="2023" name="IMA Fungus">
        <title>Comparative genomic study of the Penicillium genus elucidates a diverse pangenome and 15 lateral gene transfer events.</title>
        <authorList>
            <person name="Petersen C."/>
            <person name="Sorensen T."/>
            <person name="Nielsen M.R."/>
            <person name="Sondergaard T.E."/>
            <person name="Sorensen J.L."/>
            <person name="Fitzpatrick D.A."/>
            <person name="Frisvad J.C."/>
            <person name="Nielsen K.L."/>
        </authorList>
    </citation>
    <scope>NUCLEOTIDE SEQUENCE</scope>
    <source>
        <strain evidence="2">IBT 21472</strain>
    </source>
</reference>
<feature type="region of interest" description="Disordered" evidence="1">
    <location>
        <begin position="1"/>
        <end position="35"/>
    </location>
</feature>